<evidence type="ECO:0000256" key="1">
    <source>
        <dbReference type="SAM" id="MobiDB-lite"/>
    </source>
</evidence>
<protein>
    <submittedName>
        <fullName evidence="3">Uncharacterized protein</fullName>
    </submittedName>
</protein>
<dbReference type="AlphaFoldDB" id="A0A914ZBS6"/>
<dbReference type="WBParaSite" id="PSU_v2.g9778.t1">
    <property type="protein sequence ID" value="PSU_v2.g9778.t1"/>
    <property type="gene ID" value="PSU_v2.g9778"/>
</dbReference>
<accession>A0A914ZBS6</accession>
<organism evidence="2 3">
    <name type="scientific">Panagrolaimus superbus</name>
    <dbReference type="NCBI Taxonomy" id="310955"/>
    <lineage>
        <taxon>Eukaryota</taxon>
        <taxon>Metazoa</taxon>
        <taxon>Ecdysozoa</taxon>
        <taxon>Nematoda</taxon>
        <taxon>Chromadorea</taxon>
        <taxon>Rhabditida</taxon>
        <taxon>Tylenchina</taxon>
        <taxon>Panagrolaimomorpha</taxon>
        <taxon>Panagrolaimoidea</taxon>
        <taxon>Panagrolaimidae</taxon>
        <taxon>Panagrolaimus</taxon>
    </lineage>
</organism>
<feature type="region of interest" description="Disordered" evidence="1">
    <location>
        <begin position="56"/>
        <end position="77"/>
    </location>
</feature>
<dbReference type="SUPFAM" id="SSF81321">
    <property type="entry name" value="Family A G protein-coupled receptor-like"/>
    <property type="match status" value="1"/>
</dbReference>
<sequence>MWKAAKRLQTKDRLATKWSLTIKDESNNNIGNLNNNDVEINGESPTEFTMLNGKRNSSFASATTPPPPKSSPKRLHRPSHFFRMPLVEIGILSIFGNKARLQMHTRSTEKGEDKARKTLGVIIMLNPLIYCKYNREFRIPFREMLCCRFRTIQNVMRNESFKSKFGPPRFCELKRRTTDDSTLNDAQHHQPSENGNSPVYRERIDQI</sequence>
<evidence type="ECO:0000313" key="2">
    <source>
        <dbReference type="Proteomes" id="UP000887577"/>
    </source>
</evidence>
<feature type="region of interest" description="Disordered" evidence="1">
    <location>
        <begin position="181"/>
        <end position="207"/>
    </location>
</feature>
<reference evidence="3" key="1">
    <citation type="submission" date="2022-11" db="UniProtKB">
        <authorList>
            <consortium name="WormBaseParasite"/>
        </authorList>
    </citation>
    <scope>IDENTIFICATION</scope>
</reference>
<dbReference type="Proteomes" id="UP000887577">
    <property type="component" value="Unplaced"/>
</dbReference>
<evidence type="ECO:0000313" key="3">
    <source>
        <dbReference type="WBParaSite" id="PSU_v2.g9778.t1"/>
    </source>
</evidence>
<keyword evidence="2" id="KW-1185">Reference proteome</keyword>
<name>A0A914ZBS6_9BILA</name>
<proteinExistence type="predicted"/>